<evidence type="ECO:0000256" key="13">
    <source>
        <dbReference type="PROSITE-ProRule" id="PRU00103"/>
    </source>
</evidence>
<dbReference type="PROSITE" id="PS50077">
    <property type="entry name" value="HEAT_REPEAT"/>
    <property type="match status" value="1"/>
</dbReference>
<keyword evidence="7" id="KW-0493">Microtubule</keyword>
<keyword evidence="5" id="KW-0963">Cytoplasm</keyword>
<dbReference type="EMBL" id="MVGC01000344">
    <property type="protein sequence ID" value="RJE20041.1"/>
    <property type="molecule type" value="Genomic_DNA"/>
</dbReference>
<keyword evidence="18" id="KW-1185">Reference proteome</keyword>
<evidence type="ECO:0000256" key="12">
    <source>
        <dbReference type="ARBA" id="ARBA00024889"/>
    </source>
</evidence>
<accession>A0A3A2ZSK8</accession>
<protein>
    <recommendedName>
        <fullName evidence="16">TOG domain-containing protein</fullName>
    </recommendedName>
</protein>
<feature type="repeat" description="HEAT" evidence="13">
    <location>
        <begin position="149"/>
        <end position="183"/>
    </location>
</feature>
<dbReference type="GO" id="GO:0051301">
    <property type="term" value="P:cell division"/>
    <property type="evidence" value="ECO:0007669"/>
    <property type="project" value="UniProtKB-KW"/>
</dbReference>
<keyword evidence="10" id="KW-0206">Cytoskeleton</keyword>
<comment type="subcellular location">
    <subcellularLocation>
        <location evidence="2">Cytoplasm</location>
        <location evidence="2">Cytoskeleton</location>
        <location evidence="2">Spindle</location>
    </subcellularLocation>
    <subcellularLocation>
        <location evidence="1">Nucleus</location>
    </subcellularLocation>
</comment>
<keyword evidence="6" id="KW-0132">Cell division</keyword>
<dbReference type="Gene3D" id="1.25.10.10">
    <property type="entry name" value="Leucine-rich Repeat Variant"/>
    <property type="match status" value="1"/>
</dbReference>
<evidence type="ECO:0000256" key="2">
    <source>
        <dbReference type="ARBA" id="ARBA00004186"/>
    </source>
</evidence>
<gene>
    <name evidence="17" type="ORF">PHISCL_07614</name>
</gene>
<evidence type="ECO:0000313" key="18">
    <source>
        <dbReference type="Proteomes" id="UP000266188"/>
    </source>
</evidence>
<dbReference type="InterPro" id="IPR024395">
    <property type="entry name" value="CLASP_N_dom"/>
</dbReference>
<keyword evidence="15" id="KW-1133">Transmembrane helix</keyword>
<dbReference type="GO" id="GO:0005634">
    <property type="term" value="C:nucleus"/>
    <property type="evidence" value="ECO:0007669"/>
    <property type="project" value="UniProtKB-SubCell"/>
</dbReference>
<name>A0A3A2ZSK8_9EURO</name>
<dbReference type="InterPro" id="IPR034085">
    <property type="entry name" value="TOG"/>
</dbReference>
<feature type="compositionally biased region" description="Polar residues" evidence="14">
    <location>
        <begin position="375"/>
        <end position="385"/>
    </location>
</feature>
<feature type="transmembrane region" description="Helical" evidence="15">
    <location>
        <begin position="9"/>
        <end position="25"/>
    </location>
</feature>
<keyword evidence="8" id="KW-0677">Repeat</keyword>
<evidence type="ECO:0000256" key="3">
    <source>
        <dbReference type="ARBA" id="ARBA00009549"/>
    </source>
</evidence>
<keyword evidence="15" id="KW-0472">Membrane</keyword>
<comment type="caution">
    <text evidence="17">The sequence shown here is derived from an EMBL/GenBank/DDBJ whole genome shotgun (WGS) entry which is preliminary data.</text>
</comment>
<feature type="domain" description="TOG" evidence="16">
    <location>
        <begin position="54"/>
        <end position="286"/>
    </location>
</feature>
<organism evidence="17 18">
    <name type="scientific">Aspergillus sclerotialis</name>
    <dbReference type="NCBI Taxonomy" id="2070753"/>
    <lineage>
        <taxon>Eukaryota</taxon>
        <taxon>Fungi</taxon>
        <taxon>Dikarya</taxon>
        <taxon>Ascomycota</taxon>
        <taxon>Pezizomycotina</taxon>
        <taxon>Eurotiomycetes</taxon>
        <taxon>Eurotiomycetidae</taxon>
        <taxon>Eurotiales</taxon>
        <taxon>Aspergillaceae</taxon>
        <taxon>Aspergillus</taxon>
        <taxon>Aspergillus subgen. Polypaecilum</taxon>
    </lineage>
</organism>
<dbReference type="Pfam" id="PF12348">
    <property type="entry name" value="CLASP_N"/>
    <property type="match status" value="1"/>
</dbReference>
<evidence type="ECO:0000256" key="1">
    <source>
        <dbReference type="ARBA" id="ARBA00004123"/>
    </source>
</evidence>
<feature type="region of interest" description="Disordered" evidence="14">
    <location>
        <begin position="279"/>
        <end position="388"/>
    </location>
</feature>
<dbReference type="InterPro" id="IPR011989">
    <property type="entry name" value="ARM-like"/>
</dbReference>
<dbReference type="SMART" id="SM01349">
    <property type="entry name" value="TOG"/>
    <property type="match status" value="1"/>
</dbReference>
<evidence type="ECO:0000256" key="8">
    <source>
        <dbReference type="ARBA" id="ARBA00022737"/>
    </source>
</evidence>
<comment type="function">
    <text evidence="12">Microtubule binding protein that promotes the stabilization of dynamic microtubules. Required for mitotic spindle formation.</text>
</comment>
<comment type="subunit">
    <text evidence="4">Interacts with microtubules.</text>
</comment>
<evidence type="ECO:0000256" key="15">
    <source>
        <dbReference type="SAM" id="Phobius"/>
    </source>
</evidence>
<evidence type="ECO:0000256" key="9">
    <source>
        <dbReference type="ARBA" id="ARBA00022776"/>
    </source>
</evidence>
<keyword evidence="11" id="KW-0539">Nucleus</keyword>
<evidence type="ECO:0000256" key="7">
    <source>
        <dbReference type="ARBA" id="ARBA00022701"/>
    </source>
</evidence>
<sequence length="434" mass="48136">MGSDRSELPLNRAFVAVLLTFVISLNPPKFFIYTATAVSLYVLLVVIKFEAQISMSTMEPKAAELLATLRNHNVSVETKIAHLTSVKSDIKQKNVPEGAVPSIFESLRLSIASQHFSVLAAGFSTLGHFLKRLFIQEQHDLVSAQARHLYPLLLERLGDHKERVRTQAAQAFTDLWPAANAEVEHYVLELALAGKNPRARETSMIWLCNMTKSHGLLFRAYVPRLVACLEDADSAVRDTAKTTVVELFQNAPPRAKSDLKKQLAANNVRKSITNAILSNLGLGSPDQELPTSRPASRAGNLHQRPASRAETLHRRPVSRAENLHQRPASAMSSRTQHHGEVSKEADTQPEPESVHTTRPLSSRADRSQPDVAECNATNDTSSAPSVYTGVSPENIEIVPLNVEITKEIDDIVNHILHEYDGRETEENWQRVRNA</sequence>
<dbReference type="SUPFAM" id="SSF48371">
    <property type="entry name" value="ARM repeat"/>
    <property type="match status" value="1"/>
</dbReference>
<dbReference type="AlphaFoldDB" id="A0A3A2ZSK8"/>
<dbReference type="Proteomes" id="UP000266188">
    <property type="component" value="Unassembled WGS sequence"/>
</dbReference>
<dbReference type="STRING" id="2070753.A0A3A2ZSK8"/>
<evidence type="ECO:0000256" key="4">
    <source>
        <dbReference type="ARBA" id="ARBA00011375"/>
    </source>
</evidence>
<dbReference type="GO" id="GO:0005819">
    <property type="term" value="C:spindle"/>
    <property type="evidence" value="ECO:0007669"/>
    <property type="project" value="UniProtKB-SubCell"/>
</dbReference>
<evidence type="ECO:0000259" key="16">
    <source>
        <dbReference type="SMART" id="SM01349"/>
    </source>
</evidence>
<proteinExistence type="inferred from homology"/>
<dbReference type="InterPro" id="IPR021133">
    <property type="entry name" value="HEAT_type_2"/>
</dbReference>
<dbReference type="OrthoDB" id="46159at2759"/>
<evidence type="ECO:0000256" key="5">
    <source>
        <dbReference type="ARBA" id="ARBA00022490"/>
    </source>
</evidence>
<evidence type="ECO:0000256" key="6">
    <source>
        <dbReference type="ARBA" id="ARBA00022618"/>
    </source>
</evidence>
<evidence type="ECO:0000256" key="14">
    <source>
        <dbReference type="SAM" id="MobiDB-lite"/>
    </source>
</evidence>
<evidence type="ECO:0000313" key="17">
    <source>
        <dbReference type="EMBL" id="RJE20041.1"/>
    </source>
</evidence>
<evidence type="ECO:0000256" key="11">
    <source>
        <dbReference type="ARBA" id="ARBA00023242"/>
    </source>
</evidence>
<keyword evidence="9" id="KW-0498">Mitosis</keyword>
<dbReference type="GO" id="GO:0005874">
    <property type="term" value="C:microtubule"/>
    <property type="evidence" value="ECO:0007669"/>
    <property type="project" value="UniProtKB-KW"/>
</dbReference>
<keyword evidence="15" id="KW-0812">Transmembrane</keyword>
<dbReference type="InterPro" id="IPR016024">
    <property type="entry name" value="ARM-type_fold"/>
</dbReference>
<reference evidence="18" key="1">
    <citation type="submission" date="2017-02" db="EMBL/GenBank/DDBJ databases">
        <authorList>
            <person name="Tafer H."/>
            <person name="Lopandic K."/>
        </authorList>
    </citation>
    <scope>NUCLEOTIDE SEQUENCE [LARGE SCALE GENOMIC DNA]</scope>
    <source>
        <strain evidence="18">CBS 366.77</strain>
    </source>
</reference>
<comment type="similarity">
    <text evidence="3">Belongs to the CLASP family.</text>
</comment>
<feature type="compositionally biased region" description="Basic and acidic residues" evidence="14">
    <location>
        <begin position="337"/>
        <end position="346"/>
    </location>
</feature>
<evidence type="ECO:0000256" key="10">
    <source>
        <dbReference type="ARBA" id="ARBA00023212"/>
    </source>
</evidence>
<keyword evidence="9" id="KW-0131">Cell cycle</keyword>